<evidence type="ECO:0000313" key="6">
    <source>
        <dbReference type="Proteomes" id="UP000597656"/>
    </source>
</evidence>
<gene>
    <name evidence="5" type="ORF">GCM10011609_72130</name>
</gene>
<dbReference type="InterPro" id="IPR036390">
    <property type="entry name" value="WH_DNA-bd_sf"/>
</dbReference>
<protein>
    <submittedName>
        <fullName evidence="5">GntR family transcriptional regulator</fullName>
    </submittedName>
</protein>
<dbReference type="PROSITE" id="PS50949">
    <property type="entry name" value="HTH_GNTR"/>
    <property type="match status" value="1"/>
</dbReference>
<keyword evidence="1" id="KW-0805">Transcription regulation</keyword>
<dbReference type="Gene3D" id="1.20.120.530">
    <property type="entry name" value="GntR ligand-binding domain-like"/>
    <property type="match status" value="1"/>
</dbReference>
<organism evidence="5 6">
    <name type="scientific">Lentzea pudingi</name>
    <dbReference type="NCBI Taxonomy" id="1789439"/>
    <lineage>
        <taxon>Bacteria</taxon>
        <taxon>Bacillati</taxon>
        <taxon>Actinomycetota</taxon>
        <taxon>Actinomycetes</taxon>
        <taxon>Pseudonocardiales</taxon>
        <taxon>Pseudonocardiaceae</taxon>
        <taxon>Lentzea</taxon>
    </lineage>
</organism>
<dbReference type="PRINTS" id="PR00035">
    <property type="entry name" value="HTHGNTR"/>
</dbReference>
<reference evidence="6" key="1">
    <citation type="journal article" date="2019" name="Int. J. Syst. Evol. Microbiol.">
        <title>The Global Catalogue of Microorganisms (GCM) 10K type strain sequencing project: providing services to taxonomists for standard genome sequencing and annotation.</title>
        <authorList>
            <consortium name="The Broad Institute Genomics Platform"/>
            <consortium name="The Broad Institute Genome Sequencing Center for Infectious Disease"/>
            <person name="Wu L."/>
            <person name="Ma J."/>
        </authorList>
    </citation>
    <scope>NUCLEOTIDE SEQUENCE [LARGE SCALE GENOMIC DNA]</scope>
    <source>
        <strain evidence="6">CGMCC 4.7319</strain>
    </source>
</reference>
<dbReference type="InterPro" id="IPR000524">
    <property type="entry name" value="Tscrpt_reg_HTH_GntR"/>
</dbReference>
<accession>A0ABQ2ISB9</accession>
<dbReference type="Pfam" id="PF00392">
    <property type="entry name" value="GntR"/>
    <property type="match status" value="1"/>
</dbReference>
<keyword evidence="6" id="KW-1185">Reference proteome</keyword>
<proteinExistence type="predicted"/>
<feature type="domain" description="HTH gntR-type" evidence="4">
    <location>
        <begin position="19"/>
        <end position="86"/>
    </location>
</feature>
<dbReference type="SUPFAM" id="SSF48008">
    <property type="entry name" value="GntR ligand-binding domain-like"/>
    <property type="match status" value="1"/>
</dbReference>
<evidence type="ECO:0000259" key="4">
    <source>
        <dbReference type="PROSITE" id="PS50949"/>
    </source>
</evidence>
<evidence type="ECO:0000256" key="1">
    <source>
        <dbReference type="ARBA" id="ARBA00023015"/>
    </source>
</evidence>
<dbReference type="SMART" id="SM00895">
    <property type="entry name" value="FCD"/>
    <property type="match status" value="1"/>
</dbReference>
<keyword evidence="2" id="KW-0238">DNA-binding</keyword>
<keyword evidence="3" id="KW-0804">Transcription</keyword>
<name>A0ABQ2ISB9_9PSEU</name>
<dbReference type="PANTHER" id="PTHR43537">
    <property type="entry name" value="TRANSCRIPTIONAL REGULATOR, GNTR FAMILY"/>
    <property type="match status" value="1"/>
</dbReference>
<dbReference type="InterPro" id="IPR011711">
    <property type="entry name" value="GntR_C"/>
</dbReference>
<dbReference type="SUPFAM" id="SSF46785">
    <property type="entry name" value="Winged helix' DNA-binding domain"/>
    <property type="match status" value="1"/>
</dbReference>
<dbReference type="Proteomes" id="UP000597656">
    <property type="component" value="Unassembled WGS sequence"/>
</dbReference>
<dbReference type="SMART" id="SM00345">
    <property type="entry name" value="HTH_GNTR"/>
    <property type="match status" value="1"/>
</dbReference>
<dbReference type="EMBL" id="BMNC01000016">
    <property type="protein sequence ID" value="GGN20513.1"/>
    <property type="molecule type" value="Genomic_DNA"/>
</dbReference>
<evidence type="ECO:0000313" key="5">
    <source>
        <dbReference type="EMBL" id="GGN20513.1"/>
    </source>
</evidence>
<dbReference type="InterPro" id="IPR036388">
    <property type="entry name" value="WH-like_DNA-bd_sf"/>
</dbReference>
<dbReference type="Gene3D" id="1.10.10.10">
    <property type="entry name" value="Winged helix-like DNA-binding domain superfamily/Winged helix DNA-binding domain"/>
    <property type="match status" value="1"/>
</dbReference>
<sequence length="221" mass="24113">MRSLGREPTLTDMQYIGYGSLKERAAAEIRSAIVRGDLEPGTPIKDVELAERLGLSRTPVREALATLTDEGLVETKPHAYTRVTALEAEPVRDALVVVQSMHSLAVGMAVPKMTAEHIAAMRIANKAFKKALDADDAVAALAADDEFHAVAVRCCDNFAITATIDRFTPLVRRIEHSRFSSPNARHSVTQHQQIIEACEKGDAAQAAVLVDENWNTLTEEL</sequence>
<dbReference type="CDD" id="cd07377">
    <property type="entry name" value="WHTH_GntR"/>
    <property type="match status" value="1"/>
</dbReference>
<dbReference type="InterPro" id="IPR008920">
    <property type="entry name" value="TF_FadR/GntR_C"/>
</dbReference>
<evidence type="ECO:0000256" key="2">
    <source>
        <dbReference type="ARBA" id="ARBA00023125"/>
    </source>
</evidence>
<comment type="caution">
    <text evidence="5">The sequence shown here is derived from an EMBL/GenBank/DDBJ whole genome shotgun (WGS) entry which is preliminary data.</text>
</comment>
<dbReference type="PANTHER" id="PTHR43537:SF49">
    <property type="entry name" value="TRANSCRIPTIONAL REGULATORY PROTEIN"/>
    <property type="match status" value="1"/>
</dbReference>
<dbReference type="Pfam" id="PF07729">
    <property type="entry name" value="FCD"/>
    <property type="match status" value="1"/>
</dbReference>
<evidence type="ECO:0000256" key="3">
    <source>
        <dbReference type="ARBA" id="ARBA00023163"/>
    </source>
</evidence>